<sequence length="371" mass="40277">MLATDRGRPADRVLRRAMTGWAFNPRRRATAKPADVERALKWLASNTEPVSRLDDPARLRLVLDQLAVKMDGKPAAAKTFSRKRAVIYNAVEYGVEQGLVAENRLAKVKWTAPKQVRAIDTRVVINPRQASELLAGVEAQQMPGQPRRSSGPRLVAFFAAMYYSALRPEEAAMLSKQDLDLPEVGWGKLLLSQTAPIAGGAWTDSGQRRDRRQLKQRGVGEVRSVPCPPPLTALLHQHLEKFGTAADGRLFRNLTGGDLAESTIARVWDRARKAALSADEYVSVLARRPYDLRHACVSTWLAAGVPSTQIAEWAGHSVAVLHQVYAKVIAGQESTALARIGEALGLDSEDSGAANGPQNAGDSRTEPGSSG</sequence>
<dbReference type="PANTHER" id="PTHR30349:SF64">
    <property type="entry name" value="PROPHAGE INTEGRASE INTD-RELATED"/>
    <property type="match status" value="1"/>
</dbReference>
<gene>
    <name evidence="4" type="ORF">ACFQGD_14725</name>
</gene>
<feature type="compositionally biased region" description="Polar residues" evidence="2">
    <location>
        <begin position="356"/>
        <end position="371"/>
    </location>
</feature>
<dbReference type="SUPFAM" id="SSF56349">
    <property type="entry name" value="DNA breaking-rejoining enzymes"/>
    <property type="match status" value="1"/>
</dbReference>
<dbReference type="InterPro" id="IPR050090">
    <property type="entry name" value="Tyrosine_recombinase_XerCD"/>
</dbReference>
<evidence type="ECO:0000313" key="5">
    <source>
        <dbReference type="Proteomes" id="UP001596337"/>
    </source>
</evidence>
<evidence type="ECO:0000313" key="4">
    <source>
        <dbReference type="EMBL" id="MFC6868396.1"/>
    </source>
</evidence>
<evidence type="ECO:0000256" key="1">
    <source>
        <dbReference type="ARBA" id="ARBA00023172"/>
    </source>
</evidence>
<accession>A0ABW2BZ70</accession>
<dbReference type="PROSITE" id="PS51898">
    <property type="entry name" value="TYR_RECOMBINASE"/>
    <property type="match status" value="1"/>
</dbReference>
<comment type="caution">
    <text evidence="4">The sequence shown here is derived from an EMBL/GenBank/DDBJ whole genome shotgun (WGS) entry which is preliminary data.</text>
</comment>
<dbReference type="PANTHER" id="PTHR30349">
    <property type="entry name" value="PHAGE INTEGRASE-RELATED"/>
    <property type="match status" value="1"/>
</dbReference>
<reference evidence="5" key="1">
    <citation type="journal article" date="2019" name="Int. J. Syst. Evol. Microbiol.">
        <title>The Global Catalogue of Microorganisms (GCM) 10K type strain sequencing project: providing services to taxonomists for standard genome sequencing and annotation.</title>
        <authorList>
            <consortium name="The Broad Institute Genomics Platform"/>
            <consortium name="The Broad Institute Genome Sequencing Center for Infectious Disease"/>
            <person name="Wu L."/>
            <person name="Ma J."/>
        </authorList>
    </citation>
    <scope>NUCLEOTIDE SEQUENCE [LARGE SCALE GENOMIC DNA]</scope>
    <source>
        <strain evidence="5">KCTC 32255</strain>
    </source>
</reference>
<dbReference type="InterPro" id="IPR013762">
    <property type="entry name" value="Integrase-like_cat_sf"/>
</dbReference>
<dbReference type="InterPro" id="IPR011010">
    <property type="entry name" value="DNA_brk_join_enz"/>
</dbReference>
<evidence type="ECO:0000256" key="2">
    <source>
        <dbReference type="SAM" id="MobiDB-lite"/>
    </source>
</evidence>
<feature type="region of interest" description="Disordered" evidence="2">
    <location>
        <begin position="201"/>
        <end position="222"/>
    </location>
</feature>
<dbReference type="RefSeq" id="WP_390221059.1">
    <property type="nucleotide sequence ID" value="NZ_BAABLA010000028.1"/>
</dbReference>
<protein>
    <submittedName>
        <fullName evidence="4">Tyrosine-type recombinase/integrase</fullName>
    </submittedName>
</protein>
<keyword evidence="5" id="KW-1185">Reference proteome</keyword>
<organism evidence="4 5">
    <name type="scientific">Haloechinothrix salitolerans</name>
    <dbReference type="NCBI Taxonomy" id="926830"/>
    <lineage>
        <taxon>Bacteria</taxon>
        <taxon>Bacillati</taxon>
        <taxon>Actinomycetota</taxon>
        <taxon>Actinomycetes</taxon>
        <taxon>Pseudonocardiales</taxon>
        <taxon>Pseudonocardiaceae</taxon>
        <taxon>Haloechinothrix</taxon>
    </lineage>
</organism>
<keyword evidence="1" id="KW-0233">DNA recombination</keyword>
<dbReference type="Gene3D" id="1.10.443.10">
    <property type="entry name" value="Intergrase catalytic core"/>
    <property type="match status" value="1"/>
</dbReference>
<dbReference type="EMBL" id="JBHSXX010000001">
    <property type="protein sequence ID" value="MFC6868396.1"/>
    <property type="molecule type" value="Genomic_DNA"/>
</dbReference>
<proteinExistence type="predicted"/>
<feature type="region of interest" description="Disordered" evidence="2">
    <location>
        <begin position="348"/>
        <end position="371"/>
    </location>
</feature>
<evidence type="ECO:0000259" key="3">
    <source>
        <dbReference type="PROSITE" id="PS51898"/>
    </source>
</evidence>
<dbReference type="InterPro" id="IPR002104">
    <property type="entry name" value="Integrase_catalytic"/>
</dbReference>
<dbReference type="Proteomes" id="UP001596337">
    <property type="component" value="Unassembled WGS sequence"/>
</dbReference>
<feature type="domain" description="Tyr recombinase" evidence="3">
    <location>
        <begin position="125"/>
        <end position="339"/>
    </location>
</feature>
<name>A0ABW2BZ70_9PSEU</name>